<protein>
    <submittedName>
        <fullName evidence="2">Uncharacterized protein</fullName>
    </submittedName>
</protein>
<dbReference type="Proteomes" id="UP000305948">
    <property type="component" value="Unassembled WGS sequence"/>
</dbReference>
<accession>A0A5C3MXV9</accession>
<gene>
    <name evidence="2" type="ORF">OE88DRAFT_1736414</name>
</gene>
<evidence type="ECO:0000256" key="1">
    <source>
        <dbReference type="SAM" id="MobiDB-lite"/>
    </source>
</evidence>
<proteinExistence type="predicted"/>
<dbReference type="OrthoDB" id="3244905at2759"/>
<evidence type="ECO:0000313" key="2">
    <source>
        <dbReference type="EMBL" id="TFK50144.1"/>
    </source>
</evidence>
<dbReference type="AlphaFoldDB" id="A0A5C3MXV9"/>
<reference evidence="2 3" key="1">
    <citation type="journal article" date="2019" name="Nat. Ecol. Evol.">
        <title>Megaphylogeny resolves global patterns of mushroom evolution.</title>
        <authorList>
            <person name="Varga T."/>
            <person name="Krizsan K."/>
            <person name="Foldi C."/>
            <person name="Dima B."/>
            <person name="Sanchez-Garcia M."/>
            <person name="Sanchez-Ramirez S."/>
            <person name="Szollosi G.J."/>
            <person name="Szarkandi J.G."/>
            <person name="Papp V."/>
            <person name="Albert L."/>
            <person name="Andreopoulos W."/>
            <person name="Angelini C."/>
            <person name="Antonin V."/>
            <person name="Barry K.W."/>
            <person name="Bougher N.L."/>
            <person name="Buchanan P."/>
            <person name="Buyck B."/>
            <person name="Bense V."/>
            <person name="Catcheside P."/>
            <person name="Chovatia M."/>
            <person name="Cooper J."/>
            <person name="Damon W."/>
            <person name="Desjardin D."/>
            <person name="Finy P."/>
            <person name="Geml J."/>
            <person name="Haridas S."/>
            <person name="Hughes K."/>
            <person name="Justo A."/>
            <person name="Karasinski D."/>
            <person name="Kautmanova I."/>
            <person name="Kiss B."/>
            <person name="Kocsube S."/>
            <person name="Kotiranta H."/>
            <person name="LaButti K.M."/>
            <person name="Lechner B.E."/>
            <person name="Liimatainen K."/>
            <person name="Lipzen A."/>
            <person name="Lukacs Z."/>
            <person name="Mihaltcheva S."/>
            <person name="Morgado L.N."/>
            <person name="Niskanen T."/>
            <person name="Noordeloos M.E."/>
            <person name="Ohm R.A."/>
            <person name="Ortiz-Santana B."/>
            <person name="Ovrebo C."/>
            <person name="Racz N."/>
            <person name="Riley R."/>
            <person name="Savchenko A."/>
            <person name="Shiryaev A."/>
            <person name="Soop K."/>
            <person name="Spirin V."/>
            <person name="Szebenyi C."/>
            <person name="Tomsovsky M."/>
            <person name="Tulloss R.E."/>
            <person name="Uehling J."/>
            <person name="Grigoriev I.V."/>
            <person name="Vagvolgyi C."/>
            <person name="Papp T."/>
            <person name="Martin F.M."/>
            <person name="Miettinen O."/>
            <person name="Hibbett D.S."/>
            <person name="Nagy L.G."/>
        </authorList>
    </citation>
    <scope>NUCLEOTIDE SEQUENCE [LARGE SCALE GENOMIC DNA]</scope>
    <source>
        <strain evidence="2 3">OMC1185</strain>
    </source>
</reference>
<keyword evidence="3" id="KW-1185">Reference proteome</keyword>
<feature type="region of interest" description="Disordered" evidence="1">
    <location>
        <begin position="1"/>
        <end position="24"/>
    </location>
</feature>
<dbReference type="EMBL" id="ML213514">
    <property type="protein sequence ID" value="TFK50144.1"/>
    <property type="molecule type" value="Genomic_DNA"/>
</dbReference>
<sequence>MALRLPTHLESLAPPPAAQVTGSKPWRGTFTVLNDPSNPQILYTSAAETDGDNRANLWPTNFVVQGVGRGMVLSEVNTWVQRNSPPLCMFMPERLDYANDNTTNEANFRAFARMLLQNQAVAFAPWLPASRLPGAGILIYPTPSSSGLLVGAIFLTSAFPDFLGITPALYRQPIAYQSQYQNGQAAEGSNGYYQYL</sequence>
<name>A0A5C3MXV9_9AGAM</name>
<organism evidence="2 3">
    <name type="scientific">Heliocybe sulcata</name>
    <dbReference type="NCBI Taxonomy" id="5364"/>
    <lineage>
        <taxon>Eukaryota</taxon>
        <taxon>Fungi</taxon>
        <taxon>Dikarya</taxon>
        <taxon>Basidiomycota</taxon>
        <taxon>Agaricomycotina</taxon>
        <taxon>Agaricomycetes</taxon>
        <taxon>Gloeophyllales</taxon>
        <taxon>Gloeophyllaceae</taxon>
        <taxon>Heliocybe</taxon>
    </lineage>
</organism>
<evidence type="ECO:0000313" key="3">
    <source>
        <dbReference type="Proteomes" id="UP000305948"/>
    </source>
</evidence>